<evidence type="ECO:0000313" key="2">
    <source>
        <dbReference type="EMBL" id="GBP60933.1"/>
    </source>
</evidence>
<name>A0A4C1XCK4_EUMVA</name>
<comment type="caution">
    <text evidence="2">The sequence shown here is derived from an EMBL/GenBank/DDBJ whole genome shotgun (WGS) entry which is preliminary data.</text>
</comment>
<dbReference type="AlphaFoldDB" id="A0A4C1XCK4"/>
<gene>
    <name evidence="2" type="ORF">EVAR_51496_1</name>
</gene>
<dbReference type="Proteomes" id="UP000299102">
    <property type="component" value="Unassembled WGS sequence"/>
</dbReference>
<accession>A0A4C1XCK4</accession>
<reference evidence="2 3" key="1">
    <citation type="journal article" date="2019" name="Commun. Biol.">
        <title>The bagworm genome reveals a unique fibroin gene that provides high tensile strength.</title>
        <authorList>
            <person name="Kono N."/>
            <person name="Nakamura H."/>
            <person name="Ohtoshi R."/>
            <person name="Tomita M."/>
            <person name="Numata K."/>
            <person name="Arakawa K."/>
        </authorList>
    </citation>
    <scope>NUCLEOTIDE SEQUENCE [LARGE SCALE GENOMIC DNA]</scope>
</reference>
<evidence type="ECO:0000313" key="3">
    <source>
        <dbReference type="Proteomes" id="UP000299102"/>
    </source>
</evidence>
<protein>
    <submittedName>
        <fullName evidence="2">Uncharacterized protein</fullName>
    </submittedName>
</protein>
<feature type="region of interest" description="Disordered" evidence="1">
    <location>
        <begin position="116"/>
        <end position="138"/>
    </location>
</feature>
<sequence>MSIPHLQYKFASGRGATRMAIDYASRLATGGAAPRRVINSLRSGGCNSLHFLLSNQCSIRWIRIRGGRTDLRVSGGLHSVCRRMLQANIFLEQYRKYENKKNKIWYEASSKAGDMDTHIGGPSPATAPAPRNLPPVATPLVVPGVRERIVD</sequence>
<dbReference type="EMBL" id="BGZK01000800">
    <property type="protein sequence ID" value="GBP60933.1"/>
    <property type="molecule type" value="Genomic_DNA"/>
</dbReference>
<organism evidence="2 3">
    <name type="scientific">Eumeta variegata</name>
    <name type="common">Bagworm moth</name>
    <name type="synonym">Eumeta japonica</name>
    <dbReference type="NCBI Taxonomy" id="151549"/>
    <lineage>
        <taxon>Eukaryota</taxon>
        <taxon>Metazoa</taxon>
        <taxon>Ecdysozoa</taxon>
        <taxon>Arthropoda</taxon>
        <taxon>Hexapoda</taxon>
        <taxon>Insecta</taxon>
        <taxon>Pterygota</taxon>
        <taxon>Neoptera</taxon>
        <taxon>Endopterygota</taxon>
        <taxon>Lepidoptera</taxon>
        <taxon>Glossata</taxon>
        <taxon>Ditrysia</taxon>
        <taxon>Tineoidea</taxon>
        <taxon>Psychidae</taxon>
        <taxon>Oiketicinae</taxon>
        <taxon>Eumeta</taxon>
    </lineage>
</organism>
<proteinExistence type="predicted"/>
<keyword evidence="3" id="KW-1185">Reference proteome</keyword>
<feature type="compositionally biased region" description="Pro residues" evidence="1">
    <location>
        <begin position="125"/>
        <end position="137"/>
    </location>
</feature>
<evidence type="ECO:0000256" key="1">
    <source>
        <dbReference type="SAM" id="MobiDB-lite"/>
    </source>
</evidence>